<evidence type="ECO:0000313" key="5">
    <source>
        <dbReference type="EMBL" id="PWG81341.1"/>
    </source>
</evidence>
<dbReference type="GO" id="GO:0046559">
    <property type="term" value="F:alpha-glucuronidase activity"/>
    <property type="evidence" value="ECO:0007669"/>
    <property type="project" value="InterPro"/>
</dbReference>
<dbReference type="InterPro" id="IPR017853">
    <property type="entry name" value="GH"/>
</dbReference>
<evidence type="ECO:0000256" key="1">
    <source>
        <dbReference type="ARBA" id="ARBA00022801"/>
    </source>
</evidence>
<evidence type="ECO:0000256" key="2">
    <source>
        <dbReference type="SAM" id="SignalP"/>
    </source>
</evidence>
<accession>A0A2U2PIX7</accession>
<dbReference type="Gene3D" id="3.30.379.10">
    <property type="entry name" value="Chitobiase/beta-hexosaminidase domain 2-like"/>
    <property type="match status" value="1"/>
</dbReference>
<dbReference type="Pfam" id="PF07488">
    <property type="entry name" value="Glyco_hydro_67M"/>
    <property type="match status" value="1"/>
</dbReference>
<organism evidence="5 6">
    <name type="scientific">Pararcticibacter amylolyticus</name>
    <dbReference type="NCBI Taxonomy" id="2173175"/>
    <lineage>
        <taxon>Bacteria</taxon>
        <taxon>Pseudomonadati</taxon>
        <taxon>Bacteroidota</taxon>
        <taxon>Sphingobacteriia</taxon>
        <taxon>Sphingobacteriales</taxon>
        <taxon>Sphingobacteriaceae</taxon>
        <taxon>Pararcticibacter</taxon>
    </lineage>
</organism>
<evidence type="ECO:0000313" key="6">
    <source>
        <dbReference type="Proteomes" id="UP000245647"/>
    </source>
</evidence>
<dbReference type="GO" id="GO:0033939">
    <property type="term" value="F:xylan alpha-1,2-glucuronosidase activity"/>
    <property type="evidence" value="ECO:0007669"/>
    <property type="project" value="TreeGrafter"/>
</dbReference>
<proteinExistence type="predicted"/>
<evidence type="ECO:0000259" key="3">
    <source>
        <dbReference type="Pfam" id="PF07477"/>
    </source>
</evidence>
<keyword evidence="6" id="KW-1185">Reference proteome</keyword>
<keyword evidence="1" id="KW-0378">Hydrolase</keyword>
<name>A0A2U2PIX7_9SPHI</name>
<reference evidence="5 6" key="1">
    <citation type="submission" date="2018-04" db="EMBL/GenBank/DDBJ databases">
        <title>Pedobacter chongqingensis sp. nov., isolated from a rottenly hemp rope.</title>
        <authorList>
            <person name="Cai Y."/>
        </authorList>
    </citation>
    <scope>NUCLEOTIDE SEQUENCE [LARGE SCALE GENOMIC DNA]</scope>
    <source>
        <strain evidence="5 6">FJ4-8</strain>
    </source>
</reference>
<comment type="caution">
    <text evidence="5">The sequence shown here is derived from an EMBL/GenBank/DDBJ whole genome shotgun (WGS) entry which is preliminary data.</text>
</comment>
<dbReference type="Gene3D" id="3.20.20.80">
    <property type="entry name" value="Glycosidases"/>
    <property type="match status" value="1"/>
</dbReference>
<dbReference type="InterPro" id="IPR011100">
    <property type="entry name" value="Glyco_hydro_67_cat"/>
</dbReference>
<dbReference type="InterPro" id="IPR029018">
    <property type="entry name" value="Hex-like_dom2"/>
</dbReference>
<dbReference type="EMBL" id="QEAS01000005">
    <property type="protein sequence ID" value="PWG81341.1"/>
    <property type="molecule type" value="Genomic_DNA"/>
</dbReference>
<dbReference type="AlphaFoldDB" id="A0A2U2PIX7"/>
<sequence>MNIKTISGIFCIILCMTTAARAENGHQLWLRKGKANPVTIVCQGSSPILKNAVKELEAGWLGEPGSKLILSVGRDKRLKGDGFMLDSRGIHASTDKGILYGVYDLLRRQKTGESAKSVVSNPAYEYRLLNHWDNLDGSVERGYAGRSIFWRGDKDLAVTQNDRVLWQEYARACASVGINASVLNNVNASPRILDPEYLKRVKAIADILRPYGIKTFLSVNFSSPVRLGGLKTSDPLDKDVIRWWKVKTEEIYKLIPDFGGFLVKANSEGQPGPQDFGRTHADGANMMADVLKPYRGIVMWRAFVYSSQEKDRARQAYNEFMPLDGAFRDNVIIQVKNGPIDFQPREPFSPLFGAMKKTAVMPELQITQEYLGHSYQLAFLAPMWEECLKSDTYQEGKGSTVARCTDGSIFKYPYTAIAGVANTGLDLNWCGHPFAQANWYAFGRQAWDHTLTSEQIADEWTKLTFYNPDVAYGKSEKHGDWERGFLKPVKEMMLESREAVVNYSMPLGFHHIFSADDHYGPGPWFGPKSVRPDWTSVYYHQADTNGVGFNRTRSGSNAVSQYHEPLASQLNDVQTCPEKYLLWFHHLPWDFKLKSGKTLWDEICFHYDHGIQQVRGFQKTWDLTEPYVDKQRFLQVQNLLMRQTLDAQVWKDGCILYFQQFSRRPVPYDLERPVFGLEFIKKKRPILIFE</sequence>
<evidence type="ECO:0000259" key="4">
    <source>
        <dbReference type="Pfam" id="PF07488"/>
    </source>
</evidence>
<dbReference type="InterPro" id="IPR037054">
    <property type="entry name" value="A-glucoronidase_C_sf"/>
</dbReference>
<feature type="domain" description="Glycosyl hydrolase family 67 catalytic" evidence="4">
    <location>
        <begin position="114"/>
        <end position="429"/>
    </location>
</feature>
<gene>
    <name evidence="5" type="ORF">DDR33_08205</name>
</gene>
<dbReference type="GO" id="GO:0045493">
    <property type="term" value="P:xylan catabolic process"/>
    <property type="evidence" value="ECO:0007669"/>
    <property type="project" value="InterPro"/>
</dbReference>
<dbReference type="SUPFAM" id="SSF51445">
    <property type="entry name" value="(Trans)glycosidases"/>
    <property type="match status" value="1"/>
</dbReference>
<feature type="domain" description="Glycosyl hydrolase family 67 C-terminal" evidence="3">
    <location>
        <begin position="430"/>
        <end position="669"/>
    </location>
</feature>
<dbReference type="OrthoDB" id="339499at2"/>
<dbReference type="Gene3D" id="3.90.1330.10">
    <property type="entry name" value="Alpha-glucuronidase, C-terminal domain"/>
    <property type="match status" value="1"/>
</dbReference>
<dbReference type="PANTHER" id="PTHR39207:SF1">
    <property type="entry name" value="ALPHA-GLUCURONIDASE A"/>
    <property type="match status" value="1"/>
</dbReference>
<dbReference type="SUPFAM" id="SSF55545">
    <property type="entry name" value="beta-N-acetylhexosaminidase-like domain"/>
    <property type="match status" value="1"/>
</dbReference>
<keyword evidence="2" id="KW-0732">Signal</keyword>
<dbReference type="Pfam" id="PF07477">
    <property type="entry name" value="Glyco_hydro_67C"/>
    <property type="match status" value="1"/>
</dbReference>
<dbReference type="InterPro" id="IPR011099">
    <property type="entry name" value="Glyco_hydro_67_C"/>
</dbReference>
<protein>
    <submittedName>
        <fullName evidence="5">Alpha-glucuronidase</fullName>
    </submittedName>
</protein>
<feature type="chain" id="PRO_5015408428" evidence="2">
    <location>
        <begin position="23"/>
        <end position="690"/>
    </location>
</feature>
<dbReference type="PANTHER" id="PTHR39207">
    <property type="entry name" value="ALPHA-GLUCURONIDASE A"/>
    <property type="match status" value="1"/>
</dbReference>
<feature type="signal peptide" evidence="2">
    <location>
        <begin position="1"/>
        <end position="22"/>
    </location>
</feature>
<dbReference type="RefSeq" id="WP_109415283.1">
    <property type="nucleotide sequence ID" value="NZ_QEAS01000005.1"/>
</dbReference>
<dbReference type="Proteomes" id="UP000245647">
    <property type="component" value="Unassembled WGS sequence"/>
</dbReference>
<dbReference type="GO" id="GO:0005576">
    <property type="term" value="C:extracellular region"/>
    <property type="evidence" value="ECO:0007669"/>
    <property type="project" value="InterPro"/>
</dbReference>